<sequence>MERKKKVELLDADRSENLHMLSQVFVFLLGVSESDKELGTHSVFSEVPAKRRRSVSLGSMQRRFPLHPEGYIMQRRARTKGASGGCSDRKAAQSFVPLSPLTCPRPLGADRPRSRVGTGTSVTRTDNSSLRNMLMSPPADKDKDFQETCPRTQARCGRVLEFNPSSDRSGSMPLLHEGPTKVAGVHVHSGIVAWAQPAQVYLCQLQTGGLVSSRLMIPGAARTRPLLECEIRLMCLAGALINSCLACLASVPAGDDEIYEGPWDKSAVPTELEEAAEWKSLQFKDRSRAEIHSVGISLKSEDWRTQVIIGATLLERLLKF</sequence>
<feature type="compositionally biased region" description="Polar residues" evidence="1">
    <location>
        <begin position="117"/>
        <end position="128"/>
    </location>
</feature>
<protein>
    <submittedName>
        <fullName evidence="2">Uncharacterized protein</fullName>
    </submittedName>
</protein>
<dbReference type="Proteomes" id="UP000327493">
    <property type="component" value="Chromosome 14"/>
</dbReference>
<accession>A0A5J5CZT4</accession>
<name>A0A5J5CZT4_9PERO</name>
<gene>
    <name evidence="2" type="ORF">FQN60_007699</name>
</gene>
<dbReference type="AlphaFoldDB" id="A0A5J5CZT4"/>
<reference evidence="2 3" key="1">
    <citation type="submission" date="2019-08" db="EMBL/GenBank/DDBJ databases">
        <title>A chromosome-level genome assembly, high-density linkage maps, and genome scans reveal the genomic architecture of hybrid incompatibilities underlying speciation via character displacement in darters (Percidae: Etheostominae).</title>
        <authorList>
            <person name="Moran R.L."/>
            <person name="Catchen J.M."/>
            <person name="Fuller R.C."/>
        </authorList>
    </citation>
    <scope>NUCLEOTIDE SEQUENCE [LARGE SCALE GENOMIC DNA]</scope>
    <source>
        <strain evidence="2">EspeVRDwgs_2016</strain>
        <tissue evidence="2">Muscle</tissue>
    </source>
</reference>
<dbReference type="EMBL" id="VOFY01000014">
    <property type="protein sequence ID" value="KAA8586130.1"/>
    <property type="molecule type" value="Genomic_DNA"/>
</dbReference>
<evidence type="ECO:0000256" key="1">
    <source>
        <dbReference type="SAM" id="MobiDB-lite"/>
    </source>
</evidence>
<organism evidence="2 3">
    <name type="scientific">Etheostoma spectabile</name>
    <name type="common">orangethroat darter</name>
    <dbReference type="NCBI Taxonomy" id="54343"/>
    <lineage>
        <taxon>Eukaryota</taxon>
        <taxon>Metazoa</taxon>
        <taxon>Chordata</taxon>
        <taxon>Craniata</taxon>
        <taxon>Vertebrata</taxon>
        <taxon>Euteleostomi</taxon>
        <taxon>Actinopterygii</taxon>
        <taxon>Neopterygii</taxon>
        <taxon>Teleostei</taxon>
        <taxon>Neoteleostei</taxon>
        <taxon>Acanthomorphata</taxon>
        <taxon>Eupercaria</taxon>
        <taxon>Perciformes</taxon>
        <taxon>Percoidei</taxon>
        <taxon>Percidae</taxon>
        <taxon>Etheostomatinae</taxon>
        <taxon>Etheostoma</taxon>
    </lineage>
</organism>
<keyword evidence="3" id="KW-1185">Reference proteome</keyword>
<evidence type="ECO:0000313" key="2">
    <source>
        <dbReference type="EMBL" id="KAA8586130.1"/>
    </source>
</evidence>
<feature type="region of interest" description="Disordered" evidence="1">
    <location>
        <begin position="102"/>
        <end position="128"/>
    </location>
</feature>
<proteinExistence type="predicted"/>
<evidence type="ECO:0000313" key="3">
    <source>
        <dbReference type="Proteomes" id="UP000327493"/>
    </source>
</evidence>
<comment type="caution">
    <text evidence="2">The sequence shown here is derived from an EMBL/GenBank/DDBJ whole genome shotgun (WGS) entry which is preliminary data.</text>
</comment>